<name>A0A6G3WPK2_9ACTN</name>
<keyword evidence="3" id="KW-0325">Glycoprotein</keyword>
<feature type="compositionally biased region" description="Polar residues" evidence="4">
    <location>
        <begin position="73"/>
        <end position="99"/>
    </location>
</feature>
<dbReference type="EMBL" id="JAAGMN010001394">
    <property type="protein sequence ID" value="NEE07372.1"/>
    <property type="molecule type" value="Genomic_DNA"/>
</dbReference>
<dbReference type="SUPFAM" id="SSF69318">
    <property type="entry name" value="Integrin alpha N-terminal domain"/>
    <property type="match status" value="1"/>
</dbReference>
<dbReference type="InterPro" id="IPR028994">
    <property type="entry name" value="Integrin_alpha_N"/>
</dbReference>
<dbReference type="AlphaFoldDB" id="A0A6G3WPK2"/>
<dbReference type="Gene3D" id="2.130.10.130">
    <property type="entry name" value="Integrin alpha, N-terminal"/>
    <property type="match status" value="1"/>
</dbReference>
<evidence type="ECO:0000313" key="5">
    <source>
        <dbReference type="EMBL" id="NEE07372.1"/>
    </source>
</evidence>
<dbReference type="InterPro" id="IPR013517">
    <property type="entry name" value="FG-GAP"/>
</dbReference>
<proteinExistence type="predicted"/>
<keyword evidence="2" id="KW-0677">Repeat</keyword>
<evidence type="ECO:0000256" key="2">
    <source>
        <dbReference type="ARBA" id="ARBA00022737"/>
    </source>
</evidence>
<evidence type="ECO:0000256" key="1">
    <source>
        <dbReference type="ARBA" id="ARBA00022729"/>
    </source>
</evidence>
<comment type="caution">
    <text evidence="5">The sequence shown here is derived from an EMBL/GenBank/DDBJ whole genome shotgun (WGS) entry which is preliminary data.</text>
</comment>
<evidence type="ECO:0000256" key="3">
    <source>
        <dbReference type="ARBA" id="ARBA00023180"/>
    </source>
</evidence>
<gene>
    <name evidence="5" type="ORF">G3M58_13040</name>
</gene>
<evidence type="ECO:0000256" key="4">
    <source>
        <dbReference type="SAM" id="MobiDB-lite"/>
    </source>
</evidence>
<accession>A0A6G3WPK2</accession>
<evidence type="ECO:0008006" key="6">
    <source>
        <dbReference type="Google" id="ProtNLM"/>
    </source>
</evidence>
<reference evidence="5" key="1">
    <citation type="submission" date="2020-01" db="EMBL/GenBank/DDBJ databases">
        <title>Insect and environment-associated Actinomycetes.</title>
        <authorList>
            <person name="Currrie C."/>
            <person name="Chevrette M."/>
            <person name="Carlson C."/>
            <person name="Stubbendieck R."/>
            <person name="Wendt-Pienkowski E."/>
        </authorList>
    </citation>
    <scope>NUCLEOTIDE SEQUENCE</scope>
    <source>
        <strain evidence="5">SID7499</strain>
    </source>
</reference>
<dbReference type="SMART" id="SM00191">
    <property type="entry name" value="Int_alpha"/>
    <property type="match status" value="1"/>
</dbReference>
<feature type="region of interest" description="Disordered" evidence="4">
    <location>
        <begin position="1"/>
        <end position="23"/>
    </location>
</feature>
<protein>
    <recommendedName>
        <fullName evidence="6">VCBS repeat-containing protein</fullName>
    </recommendedName>
</protein>
<dbReference type="InterPro" id="IPR013519">
    <property type="entry name" value="Int_alpha_beta-p"/>
</dbReference>
<keyword evidence="1" id="KW-0732">Signal</keyword>
<dbReference type="Pfam" id="PF01839">
    <property type="entry name" value="FG-GAP"/>
    <property type="match status" value="1"/>
</dbReference>
<organism evidence="5">
    <name type="scientific">Streptomyces sp. SID7499</name>
    <dbReference type="NCBI Taxonomy" id="2706086"/>
    <lineage>
        <taxon>Bacteria</taxon>
        <taxon>Bacillati</taxon>
        <taxon>Actinomycetota</taxon>
        <taxon>Actinomycetes</taxon>
        <taxon>Kitasatosporales</taxon>
        <taxon>Streptomycetaceae</taxon>
        <taxon>Streptomyces</taxon>
    </lineage>
</organism>
<sequence length="106" mass="10824">MATADIPRAGESEDEFGTTVAAAGDIDKDGRPELFISAVMEKSSTGAVWVLPGGAGGPTARGSRMITASSVGLPQRESTQGLAQWESTQGLPQRESTQFGGTGLLG</sequence>
<feature type="region of interest" description="Disordered" evidence="4">
    <location>
        <begin position="73"/>
        <end position="106"/>
    </location>
</feature>